<dbReference type="OMA" id="NTIKWIM"/>
<proteinExistence type="inferred from homology"/>
<evidence type="ECO:0000259" key="4">
    <source>
        <dbReference type="PROSITE" id="PS51720"/>
    </source>
</evidence>
<dbReference type="AlphaFoldDB" id="A0A3Q2DZ82"/>
<keyword evidence="2" id="KW-0547">Nucleotide-binding</keyword>
<dbReference type="InterPro" id="IPR006703">
    <property type="entry name" value="G_AIG1"/>
</dbReference>
<keyword evidence="6" id="KW-1185">Reference proteome</keyword>
<dbReference type="PANTHER" id="PTHR10903">
    <property type="entry name" value="GTPASE, IMAP FAMILY MEMBER-RELATED"/>
    <property type="match status" value="1"/>
</dbReference>
<reference evidence="5" key="2">
    <citation type="submission" date="2025-09" db="UniProtKB">
        <authorList>
            <consortium name="Ensembl"/>
        </authorList>
    </citation>
    <scope>IDENTIFICATION</scope>
</reference>
<dbReference type="Pfam" id="PF04548">
    <property type="entry name" value="AIG1"/>
    <property type="match status" value="1"/>
</dbReference>
<name>A0A3Q2DZ82_CYPVA</name>
<organism evidence="5 6">
    <name type="scientific">Cyprinodon variegatus</name>
    <name type="common">Sheepshead minnow</name>
    <dbReference type="NCBI Taxonomy" id="28743"/>
    <lineage>
        <taxon>Eukaryota</taxon>
        <taxon>Metazoa</taxon>
        <taxon>Chordata</taxon>
        <taxon>Craniata</taxon>
        <taxon>Vertebrata</taxon>
        <taxon>Euteleostomi</taxon>
        <taxon>Actinopterygii</taxon>
        <taxon>Neopterygii</taxon>
        <taxon>Teleostei</taxon>
        <taxon>Neoteleostei</taxon>
        <taxon>Acanthomorphata</taxon>
        <taxon>Ovalentaria</taxon>
        <taxon>Atherinomorphae</taxon>
        <taxon>Cyprinodontiformes</taxon>
        <taxon>Cyprinodontidae</taxon>
        <taxon>Cyprinodon</taxon>
    </lineage>
</organism>
<dbReference type="Proteomes" id="UP000265020">
    <property type="component" value="Unassembled WGS sequence"/>
</dbReference>
<reference evidence="5" key="1">
    <citation type="submission" date="2025-08" db="UniProtKB">
        <authorList>
            <consortium name="Ensembl"/>
        </authorList>
    </citation>
    <scope>IDENTIFICATION</scope>
</reference>
<dbReference type="Gene3D" id="3.40.50.300">
    <property type="entry name" value="P-loop containing nucleotide triphosphate hydrolases"/>
    <property type="match status" value="1"/>
</dbReference>
<evidence type="ECO:0000256" key="1">
    <source>
        <dbReference type="ARBA" id="ARBA00008535"/>
    </source>
</evidence>
<evidence type="ECO:0000256" key="2">
    <source>
        <dbReference type="ARBA" id="ARBA00022741"/>
    </source>
</evidence>
<comment type="similarity">
    <text evidence="1">Belongs to the TRAFAC class TrmE-Era-EngA-EngB-Septin-like GTPase superfamily. AIG1/Toc34/Toc159-like paraseptin GTPase family. IAN subfamily.</text>
</comment>
<keyword evidence="3" id="KW-0342">GTP-binding</keyword>
<accession>A0A3Q2DZ82</accession>
<evidence type="ECO:0000256" key="3">
    <source>
        <dbReference type="ARBA" id="ARBA00023134"/>
    </source>
</evidence>
<evidence type="ECO:0000313" key="5">
    <source>
        <dbReference type="Ensembl" id="ENSCVAP00000025213.1"/>
    </source>
</evidence>
<feature type="domain" description="AIG1-type G" evidence="4">
    <location>
        <begin position="23"/>
        <end position="200"/>
    </location>
</feature>
<protein>
    <recommendedName>
        <fullName evidence="4">AIG1-type G domain-containing protein</fullName>
    </recommendedName>
</protein>
<dbReference type="SUPFAM" id="SSF52540">
    <property type="entry name" value="P-loop containing nucleoside triphosphate hydrolases"/>
    <property type="match status" value="1"/>
</dbReference>
<evidence type="ECO:0000313" key="6">
    <source>
        <dbReference type="Proteomes" id="UP000265020"/>
    </source>
</evidence>
<dbReference type="STRING" id="28743.ENSCVAP00000025213"/>
<dbReference type="InterPro" id="IPR027417">
    <property type="entry name" value="P-loop_NTPase"/>
</dbReference>
<dbReference type="GO" id="GO:0005525">
    <property type="term" value="F:GTP binding"/>
    <property type="evidence" value="ECO:0007669"/>
    <property type="project" value="UniProtKB-KW"/>
</dbReference>
<dbReference type="InterPro" id="IPR045058">
    <property type="entry name" value="GIMA/IAN/Toc"/>
</dbReference>
<dbReference type="FunFam" id="3.40.50.300:FF:000366">
    <property type="entry name" value="GTPase, IMAP family member 2"/>
    <property type="match status" value="1"/>
</dbReference>
<dbReference type="PROSITE" id="PS51720">
    <property type="entry name" value="G_AIG1"/>
    <property type="match status" value="1"/>
</dbReference>
<sequence>TDRWRGGTVFNWDFFQHIFSGSFKETRIVLLGKTGAGKSSTGNTILGEKKKKAFNVYSSPSSVTKECQKETCHLNDRKVTIIDTPGLFDTKLSDKDLKTEIEKCIMMSPPGPHIFLLVIRLGVRFTEEEKNTIKWIMKNFGEEVSKYTVVVFTRGDELEGTIESYLQKSEKLKKLIGDCAGRYVGSRLASWWVQIQTLVC</sequence>
<dbReference type="GeneTree" id="ENSGT01140000282522"/>
<dbReference type="Ensembl" id="ENSCVAT00000002215.1">
    <property type="protein sequence ID" value="ENSCVAP00000025213.1"/>
    <property type="gene ID" value="ENSCVAG00000009848.1"/>
</dbReference>
<dbReference type="PANTHER" id="PTHR10903:SF188">
    <property type="entry name" value="GTPASE IMAP FAMILY MEMBER 2-LIKE-RELATED"/>
    <property type="match status" value="1"/>
</dbReference>